<feature type="region of interest" description="Disordered" evidence="6">
    <location>
        <begin position="198"/>
        <end position="288"/>
    </location>
</feature>
<dbReference type="GO" id="GO:0006974">
    <property type="term" value="P:DNA damage response"/>
    <property type="evidence" value="ECO:0007669"/>
    <property type="project" value="TreeGrafter"/>
</dbReference>
<dbReference type="GO" id="GO:0008622">
    <property type="term" value="C:epsilon DNA polymerase complex"/>
    <property type="evidence" value="ECO:0007669"/>
    <property type="project" value="TreeGrafter"/>
</dbReference>
<dbReference type="GO" id="GO:0008623">
    <property type="term" value="C:CHRAC"/>
    <property type="evidence" value="ECO:0007669"/>
    <property type="project" value="TreeGrafter"/>
</dbReference>
<comment type="subcellular location">
    <subcellularLocation>
        <location evidence="1">Nucleus</location>
    </subcellularLocation>
</comment>
<organism evidence="8">
    <name type="scientific">Colletotrichum fructicola (strain Nara gc5)</name>
    <name type="common">Anthracnose fungus</name>
    <name type="synonym">Colletotrichum gloeosporioides (strain Nara gc5)</name>
    <dbReference type="NCBI Taxonomy" id="1213859"/>
    <lineage>
        <taxon>Eukaryota</taxon>
        <taxon>Fungi</taxon>
        <taxon>Dikarya</taxon>
        <taxon>Ascomycota</taxon>
        <taxon>Pezizomycotina</taxon>
        <taxon>Sordariomycetes</taxon>
        <taxon>Hypocreomycetidae</taxon>
        <taxon>Glomerellales</taxon>
        <taxon>Glomerellaceae</taxon>
        <taxon>Colletotrichum</taxon>
        <taxon>Colletotrichum gloeosporioides species complex</taxon>
    </lineage>
</organism>
<dbReference type="PANTHER" id="PTHR46172">
    <property type="entry name" value="DNA POLYMERASE EPSILON SUBUNIT 3"/>
    <property type="match status" value="1"/>
</dbReference>
<accession>L2FFK0</accession>
<dbReference type="Pfam" id="PF00808">
    <property type="entry name" value="CBFD_NFYB_HMF"/>
    <property type="match status" value="1"/>
</dbReference>
<feature type="region of interest" description="Disordered" evidence="6">
    <location>
        <begin position="1"/>
        <end position="96"/>
    </location>
</feature>
<name>L2FFK0_COLFN</name>
<dbReference type="HOGENOM" id="CLU_043417_1_0_1"/>
<dbReference type="SUPFAM" id="SSF47113">
    <property type="entry name" value="Histone-fold"/>
    <property type="match status" value="1"/>
</dbReference>
<dbReference type="EMBL" id="KB021213">
    <property type="protein sequence ID" value="ELA24945.1"/>
    <property type="molecule type" value="Genomic_DNA"/>
</dbReference>
<feature type="compositionally biased region" description="Acidic residues" evidence="6">
    <location>
        <begin position="222"/>
        <end position="288"/>
    </location>
</feature>
<dbReference type="AlphaFoldDB" id="L2FFK0"/>
<dbReference type="InterPro" id="IPR051377">
    <property type="entry name" value="DNA_Pol-Epsilon_Subunit"/>
</dbReference>
<dbReference type="PANTHER" id="PTHR46172:SF1">
    <property type="entry name" value="DNA POLYMERASE EPSILON SUBUNIT 3"/>
    <property type="match status" value="1"/>
</dbReference>
<dbReference type="CDD" id="cd22928">
    <property type="entry name" value="HFD_POLE3_DPB4"/>
    <property type="match status" value="1"/>
</dbReference>
<evidence type="ECO:0000256" key="2">
    <source>
        <dbReference type="ARBA" id="ARBA00022705"/>
    </source>
</evidence>
<sequence>MPPRKSDASRRSDVSTARFAVMDEDPATTPTTGPTPAAPATPAAAAPPPSSAAAGAKSTPESAKVSSSTPLTMTTVLNAGSDKKDSEKAPKEKADKDSLTIEDLNLPKSIITRLAKGVLPPQSQIQANAVLAMSKSATVFINYLAAHANQNTVNANKKTVSAEDVFKALEDIEFGFLREPLEQEFATAAASADDSIISTASADGDAPRAKKARVDESSMTVDEADDAETEPEEEANEDEDEDEEAEEEEDEDEDEGEGSGEETQDALEEKEEGDEEDVDEAIDGDESD</sequence>
<reference evidence="8" key="1">
    <citation type="submission" date="2012-08" db="EMBL/GenBank/DDBJ databases">
        <title>Genome analysis of Colletotrichum orbiculare and Colletotrichum fructicola.</title>
        <authorList>
            <person name="Gan P.H.P."/>
            <person name="Ikeda K."/>
            <person name="Irieda H."/>
            <person name="Narusaka M."/>
            <person name="O'Connell R.J."/>
            <person name="Narusaka Y."/>
            <person name="Takano Y."/>
            <person name="Kubo Y."/>
            <person name="Shirasu K."/>
        </authorList>
    </citation>
    <scope>NUCLEOTIDE SEQUENCE</scope>
    <source>
        <strain evidence="8">Nara gc5</strain>
    </source>
</reference>
<evidence type="ECO:0000256" key="6">
    <source>
        <dbReference type="SAM" id="MobiDB-lite"/>
    </source>
</evidence>
<evidence type="ECO:0000256" key="3">
    <source>
        <dbReference type="ARBA" id="ARBA00023242"/>
    </source>
</evidence>
<evidence type="ECO:0000313" key="8">
    <source>
        <dbReference type="EMBL" id="ELA24945.1"/>
    </source>
</evidence>
<proteinExistence type="predicted"/>
<evidence type="ECO:0000256" key="1">
    <source>
        <dbReference type="ARBA" id="ARBA00004123"/>
    </source>
</evidence>
<dbReference type="STRING" id="1213859.L2FFK0"/>
<feature type="compositionally biased region" description="Polar residues" evidence="6">
    <location>
        <begin position="59"/>
        <end position="78"/>
    </location>
</feature>
<evidence type="ECO:0000256" key="4">
    <source>
        <dbReference type="ARBA" id="ARBA00039775"/>
    </source>
</evidence>
<evidence type="ECO:0000259" key="7">
    <source>
        <dbReference type="Pfam" id="PF00808"/>
    </source>
</evidence>
<dbReference type="GO" id="GO:0031490">
    <property type="term" value="F:chromatin DNA binding"/>
    <property type="evidence" value="ECO:0007669"/>
    <property type="project" value="TreeGrafter"/>
</dbReference>
<feature type="domain" description="Transcription factor CBF/NF-Y/archaeal histone" evidence="7">
    <location>
        <begin position="105"/>
        <end position="169"/>
    </location>
</feature>
<dbReference type="GO" id="GO:0046982">
    <property type="term" value="F:protein heterodimerization activity"/>
    <property type="evidence" value="ECO:0007669"/>
    <property type="project" value="InterPro"/>
</dbReference>
<dbReference type="InterPro" id="IPR003958">
    <property type="entry name" value="CBFA_NFYB_domain"/>
</dbReference>
<feature type="compositionally biased region" description="Basic and acidic residues" evidence="6">
    <location>
        <begin position="81"/>
        <end position="96"/>
    </location>
</feature>
<dbReference type="GO" id="GO:0031507">
    <property type="term" value="P:heterochromatin formation"/>
    <property type="evidence" value="ECO:0007669"/>
    <property type="project" value="TreeGrafter"/>
</dbReference>
<feature type="compositionally biased region" description="Basic and acidic residues" evidence="6">
    <location>
        <begin position="1"/>
        <end position="13"/>
    </location>
</feature>
<dbReference type="GO" id="GO:0006272">
    <property type="term" value="P:leading strand elongation"/>
    <property type="evidence" value="ECO:0007669"/>
    <property type="project" value="TreeGrafter"/>
</dbReference>
<keyword evidence="2" id="KW-0235">DNA replication</keyword>
<feature type="compositionally biased region" description="Basic and acidic residues" evidence="6">
    <location>
        <begin position="205"/>
        <end position="216"/>
    </location>
</feature>
<protein>
    <recommendedName>
        <fullName evidence="4">DNA polymerase epsilon subunit D</fullName>
    </recommendedName>
    <alternativeName>
        <fullName evidence="5">DNA polymerase II subunit D</fullName>
    </alternativeName>
</protein>
<evidence type="ECO:0000256" key="5">
    <source>
        <dbReference type="ARBA" id="ARBA00042096"/>
    </source>
</evidence>
<gene>
    <name evidence="8" type="ORF">CGGC5_1989</name>
</gene>
<feature type="compositionally biased region" description="Low complexity" evidence="6">
    <location>
        <begin position="27"/>
        <end position="44"/>
    </location>
</feature>
<dbReference type="InterPro" id="IPR009072">
    <property type="entry name" value="Histone-fold"/>
</dbReference>
<dbReference type="Gene3D" id="1.10.20.10">
    <property type="entry name" value="Histone, subunit A"/>
    <property type="match status" value="1"/>
</dbReference>
<keyword evidence="3" id="KW-0539">Nucleus</keyword>